<dbReference type="OrthoDB" id="9774451at2"/>
<dbReference type="Gene3D" id="3.40.190.10">
    <property type="entry name" value="Periplasmic binding protein-like II"/>
    <property type="match status" value="2"/>
</dbReference>
<comment type="subcellular location">
    <subcellularLocation>
        <location evidence="1">Cell envelope</location>
    </subcellularLocation>
</comment>
<keyword evidence="5" id="KW-0449">Lipoprotein</keyword>
<evidence type="ECO:0000256" key="7">
    <source>
        <dbReference type="SAM" id="SignalP"/>
    </source>
</evidence>
<dbReference type="SUPFAM" id="SSF53850">
    <property type="entry name" value="Periplasmic binding protein-like II"/>
    <property type="match status" value="1"/>
</dbReference>
<keyword evidence="10" id="KW-1185">Reference proteome</keyword>
<proteinExistence type="inferred from homology"/>
<evidence type="ECO:0000256" key="2">
    <source>
        <dbReference type="ARBA" id="ARBA00010333"/>
    </source>
</evidence>
<dbReference type="RefSeq" id="WP_124762914.1">
    <property type="nucleotide sequence ID" value="NZ_JAFBDY010000002.1"/>
</dbReference>
<dbReference type="InterPro" id="IPR001638">
    <property type="entry name" value="Solute-binding_3/MltF_N"/>
</dbReference>
<comment type="caution">
    <text evidence="9">The sequence shown here is derived from an EMBL/GenBank/DDBJ whole genome shotgun (WGS) entry which is preliminary data.</text>
</comment>
<evidence type="ECO:0000256" key="4">
    <source>
        <dbReference type="ARBA" id="ARBA00023139"/>
    </source>
</evidence>
<reference evidence="9 10" key="1">
    <citation type="journal article" date="2013" name="J. Microbiol.">
        <title>Lysinibacillus chungkukjangi sp. nov., isolated from Chungkukjang, Korean fermented soybean food.</title>
        <authorList>
            <person name="Kim S.J."/>
            <person name="Jang Y.H."/>
            <person name="Hamada M."/>
            <person name="Ahn J.H."/>
            <person name="Weon H.Y."/>
            <person name="Suzuki K."/>
            <person name="Whang K.S."/>
            <person name="Kwon S.W."/>
        </authorList>
    </citation>
    <scope>NUCLEOTIDE SEQUENCE [LARGE SCALE GENOMIC DNA]</scope>
    <source>
        <strain evidence="9 10">MCCC 1A12701</strain>
    </source>
</reference>
<comment type="similarity">
    <text evidence="2 6">Belongs to the bacterial solute-binding protein 3 family.</text>
</comment>
<evidence type="ECO:0000256" key="6">
    <source>
        <dbReference type="RuleBase" id="RU003744"/>
    </source>
</evidence>
<dbReference type="PROSITE" id="PS01039">
    <property type="entry name" value="SBP_BACTERIAL_3"/>
    <property type="match status" value="1"/>
</dbReference>
<keyword evidence="4" id="KW-0564">Palmitate</keyword>
<dbReference type="PANTHER" id="PTHR35936:SF19">
    <property type="entry name" value="AMINO-ACID-BINDING PROTEIN YXEM-RELATED"/>
    <property type="match status" value="1"/>
</dbReference>
<evidence type="ECO:0000313" key="9">
    <source>
        <dbReference type="EMBL" id="RQW75805.1"/>
    </source>
</evidence>
<sequence>MSKQLKLLMVAMFAILILAACGTSKEEGSSNSDASNTEEKDVLKVGLEAGYAPFNWTQQDDSNGAVKIQGSEEYAGGYDVEIAKRVADALGKELVIVKTEWDGLLPALESNVIDAIIAGMSPTPERAEVIDFTENYYTSNFVIVTKAGGEYADAKTLADFAGAKITSQLNTTNYAVIDQIPDVKKETAMESFSHMRVALESGVIDGYVAERPEAVSASSANENFTYVELEDGFKTDPADTSVAIGLRKGDENKDKINEVIKSITEEERQELMDQAIANQPAAK</sequence>
<organism evidence="9 10">
    <name type="scientific">Lysinibacillus composti</name>
    <dbReference type="NCBI Taxonomy" id="720633"/>
    <lineage>
        <taxon>Bacteria</taxon>
        <taxon>Bacillati</taxon>
        <taxon>Bacillota</taxon>
        <taxon>Bacilli</taxon>
        <taxon>Bacillales</taxon>
        <taxon>Bacillaceae</taxon>
        <taxon>Lysinibacillus</taxon>
    </lineage>
</organism>
<dbReference type="Pfam" id="PF00497">
    <property type="entry name" value="SBP_bac_3"/>
    <property type="match status" value="1"/>
</dbReference>
<name>A0A3N9UII3_9BACI</name>
<keyword evidence="3 7" id="KW-0732">Signal</keyword>
<feature type="domain" description="Solute-binding protein family 3/N-terminal" evidence="8">
    <location>
        <begin position="42"/>
        <end position="279"/>
    </location>
</feature>
<feature type="chain" id="PRO_5038895814" evidence="7">
    <location>
        <begin position="20"/>
        <end position="283"/>
    </location>
</feature>
<dbReference type="GO" id="GO:0030313">
    <property type="term" value="C:cell envelope"/>
    <property type="evidence" value="ECO:0007669"/>
    <property type="project" value="UniProtKB-SubCell"/>
</dbReference>
<evidence type="ECO:0000256" key="3">
    <source>
        <dbReference type="ARBA" id="ARBA00022729"/>
    </source>
</evidence>
<feature type="signal peptide" evidence="7">
    <location>
        <begin position="1"/>
        <end position="19"/>
    </location>
</feature>
<gene>
    <name evidence="9" type="ORF">EBB45_04080</name>
</gene>
<dbReference type="InterPro" id="IPR018313">
    <property type="entry name" value="SBP_3_CS"/>
</dbReference>
<dbReference type="SMART" id="SM00062">
    <property type="entry name" value="PBPb"/>
    <property type="match status" value="1"/>
</dbReference>
<dbReference type="PANTHER" id="PTHR35936">
    <property type="entry name" value="MEMBRANE-BOUND LYTIC MUREIN TRANSGLYCOSYLASE F"/>
    <property type="match status" value="1"/>
</dbReference>
<evidence type="ECO:0000256" key="5">
    <source>
        <dbReference type="ARBA" id="ARBA00023288"/>
    </source>
</evidence>
<protein>
    <submittedName>
        <fullName evidence="9">ABC transporter substrate-binding protein</fullName>
    </submittedName>
</protein>
<dbReference type="EMBL" id="RRCT01000002">
    <property type="protein sequence ID" value="RQW75805.1"/>
    <property type="molecule type" value="Genomic_DNA"/>
</dbReference>
<evidence type="ECO:0000256" key="1">
    <source>
        <dbReference type="ARBA" id="ARBA00004196"/>
    </source>
</evidence>
<evidence type="ECO:0000259" key="8">
    <source>
        <dbReference type="SMART" id="SM00062"/>
    </source>
</evidence>
<accession>A0A3N9UII3</accession>
<evidence type="ECO:0000313" key="10">
    <source>
        <dbReference type="Proteomes" id="UP000274033"/>
    </source>
</evidence>
<dbReference type="Proteomes" id="UP000274033">
    <property type="component" value="Unassembled WGS sequence"/>
</dbReference>
<dbReference type="PROSITE" id="PS51257">
    <property type="entry name" value="PROKAR_LIPOPROTEIN"/>
    <property type="match status" value="1"/>
</dbReference>
<dbReference type="AlphaFoldDB" id="A0A3N9UII3"/>